<dbReference type="InterPro" id="IPR013785">
    <property type="entry name" value="Aldolase_TIM"/>
</dbReference>
<feature type="active site" description="Proton donor/acceptor" evidence="4">
    <location>
        <position position="140"/>
    </location>
</feature>
<dbReference type="PIRSF" id="PIRSF001365">
    <property type="entry name" value="DHDPS"/>
    <property type="match status" value="1"/>
</dbReference>
<dbReference type="CDD" id="cd00408">
    <property type="entry name" value="DHDPS-like"/>
    <property type="match status" value="1"/>
</dbReference>
<dbReference type="SUPFAM" id="SSF51569">
    <property type="entry name" value="Aldolase"/>
    <property type="match status" value="1"/>
</dbReference>
<proteinExistence type="inferred from homology"/>
<feature type="active site" description="Schiff-base intermediate with substrate" evidence="4">
    <location>
        <position position="168"/>
    </location>
</feature>
<evidence type="ECO:0000256" key="1">
    <source>
        <dbReference type="ARBA" id="ARBA00007592"/>
    </source>
</evidence>
<evidence type="ECO:0000313" key="5">
    <source>
        <dbReference type="EMBL" id="QEK51359.1"/>
    </source>
</evidence>
<reference evidence="5 6" key="1">
    <citation type="submission" date="2019-08" db="EMBL/GenBank/DDBJ databases">
        <title>Pedobacter sp. nov., isolated from Han river, South Korea.</title>
        <authorList>
            <person name="Lee D.-H."/>
            <person name="Kim Y.-S."/>
            <person name="Hwang E.-M."/>
            <person name="Le Tran T.C."/>
            <person name="Cha C.-J."/>
        </authorList>
    </citation>
    <scope>NUCLEOTIDE SEQUENCE [LARGE SCALE GENOMIC DNA]</scope>
    <source>
        <strain evidence="5 6">CJ43</strain>
    </source>
</reference>
<dbReference type="Gene3D" id="3.20.20.70">
    <property type="entry name" value="Aldolase class I"/>
    <property type="match status" value="1"/>
</dbReference>
<dbReference type="KEGG" id="pej:FYC62_06515"/>
<protein>
    <submittedName>
        <fullName evidence="5">Dihydrodipicolinate synthase family protein</fullName>
    </submittedName>
</protein>
<dbReference type="PANTHER" id="PTHR12128:SF66">
    <property type="entry name" value="4-HYDROXY-2-OXOGLUTARATE ALDOLASE, MITOCHONDRIAL"/>
    <property type="match status" value="1"/>
</dbReference>
<sequence length="312" mass="34186">MNKSEKGFIPVMLTPFKDNGAIDFDGLSKLTELYVEAGSAGLFANCLSSEMFELSEAERLAIVKHVVDVAAGAVPVVATGTFGGPIQKQADFVKKIYATGVDAVIGITGLIASEQESDNVFNDRVADLLAQTDDIPLGFYECPVPYKRLISPQQLGDLVKTGRVTYHKDTCLDITQIKAKLAATQGADFGLYDAYMAHAVASLKAGSAGLSCIQGNFFPELIVWLCKNYNNEALQQEVAQVQAFFIKQMDVMHNVYPTISKYYLQKRGLDISTFTRRQNIGVFNEQVKANIYQLAVDYDALVSELEIKPVLV</sequence>
<keyword evidence="6" id="KW-1185">Reference proteome</keyword>
<dbReference type="RefSeq" id="WP_149074373.1">
    <property type="nucleotide sequence ID" value="NZ_CP043329.1"/>
</dbReference>
<dbReference type="Pfam" id="PF00701">
    <property type="entry name" value="DHDPS"/>
    <property type="match status" value="1"/>
</dbReference>
<gene>
    <name evidence="5" type="ORF">FYC62_06515</name>
</gene>
<keyword evidence="2 3" id="KW-0456">Lyase</keyword>
<name>A0A5C0VH36_9SPHI</name>
<organism evidence="5 6">
    <name type="scientific">Pedobacter aquae</name>
    <dbReference type="NCBI Taxonomy" id="2605747"/>
    <lineage>
        <taxon>Bacteria</taxon>
        <taxon>Pseudomonadati</taxon>
        <taxon>Bacteroidota</taxon>
        <taxon>Sphingobacteriia</taxon>
        <taxon>Sphingobacteriales</taxon>
        <taxon>Sphingobacteriaceae</taxon>
        <taxon>Pedobacter</taxon>
    </lineage>
</organism>
<accession>A0A5C0VH36</accession>
<dbReference type="GO" id="GO:0008840">
    <property type="term" value="F:4-hydroxy-tetrahydrodipicolinate synthase activity"/>
    <property type="evidence" value="ECO:0007669"/>
    <property type="project" value="TreeGrafter"/>
</dbReference>
<dbReference type="InterPro" id="IPR002220">
    <property type="entry name" value="DapA-like"/>
</dbReference>
<evidence type="ECO:0000256" key="4">
    <source>
        <dbReference type="PIRSR" id="PIRSR001365-1"/>
    </source>
</evidence>
<dbReference type="PANTHER" id="PTHR12128">
    <property type="entry name" value="DIHYDRODIPICOLINATE SYNTHASE"/>
    <property type="match status" value="1"/>
</dbReference>
<dbReference type="SMART" id="SM01130">
    <property type="entry name" value="DHDPS"/>
    <property type="match status" value="1"/>
</dbReference>
<evidence type="ECO:0000313" key="6">
    <source>
        <dbReference type="Proteomes" id="UP000323653"/>
    </source>
</evidence>
<evidence type="ECO:0000256" key="3">
    <source>
        <dbReference type="PIRNR" id="PIRNR001365"/>
    </source>
</evidence>
<dbReference type="AlphaFoldDB" id="A0A5C0VH36"/>
<dbReference type="Proteomes" id="UP000323653">
    <property type="component" value="Chromosome"/>
</dbReference>
<evidence type="ECO:0000256" key="2">
    <source>
        <dbReference type="ARBA" id="ARBA00023239"/>
    </source>
</evidence>
<dbReference type="EMBL" id="CP043329">
    <property type="protein sequence ID" value="QEK51359.1"/>
    <property type="molecule type" value="Genomic_DNA"/>
</dbReference>
<comment type="similarity">
    <text evidence="1 3">Belongs to the DapA family.</text>
</comment>